<dbReference type="KEGG" id="mcui:G8O30_15595"/>
<keyword evidence="1" id="KW-0472">Membrane</keyword>
<dbReference type="RefSeq" id="WP_239672926.1">
    <property type="nucleotide sequence ID" value="NZ_CP049742.1"/>
</dbReference>
<dbReference type="Proteomes" id="UP000593626">
    <property type="component" value="Chromosome"/>
</dbReference>
<organism evidence="2 3">
    <name type="scientific">Mangrovibacillus cuniculi</name>
    <dbReference type="NCBI Taxonomy" id="2593652"/>
    <lineage>
        <taxon>Bacteria</taxon>
        <taxon>Bacillati</taxon>
        <taxon>Bacillota</taxon>
        <taxon>Bacilli</taxon>
        <taxon>Bacillales</taxon>
        <taxon>Bacillaceae</taxon>
        <taxon>Mangrovibacillus</taxon>
    </lineage>
</organism>
<reference evidence="2 3" key="1">
    <citation type="submission" date="2019-07" db="EMBL/GenBank/DDBJ databases">
        <title>Genome sequence of 2 isolates from Red Sea Mangroves.</title>
        <authorList>
            <person name="Sefrji F."/>
            <person name="Michoud G."/>
            <person name="Merlino G."/>
            <person name="Daffonchio D."/>
        </authorList>
    </citation>
    <scope>NUCLEOTIDE SEQUENCE [LARGE SCALE GENOMIC DNA]</scope>
    <source>
        <strain evidence="2 3">R1DC41</strain>
    </source>
</reference>
<protein>
    <submittedName>
        <fullName evidence="2">Uncharacterized protein</fullName>
    </submittedName>
</protein>
<evidence type="ECO:0000256" key="1">
    <source>
        <dbReference type="SAM" id="Phobius"/>
    </source>
</evidence>
<dbReference type="EMBL" id="CP049742">
    <property type="protein sequence ID" value="QPC48239.1"/>
    <property type="molecule type" value="Genomic_DNA"/>
</dbReference>
<accession>A0A7S8CE51</accession>
<name>A0A7S8CE51_9BACI</name>
<evidence type="ECO:0000313" key="3">
    <source>
        <dbReference type="Proteomes" id="UP000593626"/>
    </source>
</evidence>
<sequence>MLKRKSLDTGLFISVLFLILFVTYIIGEKLNIWGFNLFAVVAVMFLILVPIPLTIRVTKSIMGWVEDKKIPSVFVVGFMLVPFVIASLTFYNHYREKDLLEVMRYNPDQVVGVEFDMYGKPEGWRDESGEAERELNQFLSQYKVKRMSESDWDSDVSKEKGFELIMMMEKKLVGVSIYEDRMISYRGGSYYSIENGPVDMEWVEEFSKRYE</sequence>
<feature type="transmembrane region" description="Helical" evidence="1">
    <location>
        <begin position="7"/>
        <end position="26"/>
    </location>
</feature>
<keyword evidence="1" id="KW-1133">Transmembrane helix</keyword>
<feature type="transmembrane region" description="Helical" evidence="1">
    <location>
        <begin position="73"/>
        <end position="94"/>
    </location>
</feature>
<evidence type="ECO:0000313" key="2">
    <source>
        <dbReference type="EMBL" id="QPC48239.1"/>
    </source>
</evidence>
<feature type="transmembrane region" description="Helical" evidence="1">
    <location>
        <begin position="32"/>
        <end position="53"/>
    </location>
</feature>
<keyword evidence="1" id="KW-0812">Transmembrane</keyword>
<keyword evidence="3" id="KW-1185">Reference proteome</keyword>
<dbReference type="AlphaFoldDB" id="A0A7S8CE51"/>
<gene>
    <name evidence="2" type="ORF">G8O30_15595</name>
</gene>
<proteinExistence type="predicted"/>